<reference evidence="3" key="1">
    <citation type="journal article" date="2019" name="Int. J. Syst. Evol. Microbiol.">
        <title>The Global Catalogue of Microorganisms (GCM) 10K type strain sequencing project: providing services to taxonomists for standard genome sequencing and annotation.</title>
        <authorList>
            <consortium name="The Broad Institute Genomics Platform"/>
            <consortium name="The Broad Institute Genome Sequencing Center for Infectious Disease"/>
            <person name="Wu L."/>
            <person name="Ma J."/>
        </authorList>
    </citation>
    <scope>NUCLEOTIDE SEQUENCE [LARGE SCALE GENOMIC DNA]</scope>
    <source>
        <strain evidence="3">KCTC 23707</strain>
    </source>
</reference>
<feature type="transmembrane region" description="Helical" evidence="1">
    <location>
        <begin position="45"/>
        <end position="66"/>
    </location>
</feature>
<dbReference type="EMBL" id="JBHUER010000008">
    <property type="protein sequence ID" value="MFD1703781.1"/>
    <property type="molecule type" value="Genomic_DNA"/>
</dbReference>
<proteinExistence type="predicted"/>
<evidence type="ECO:0000256" key="1">
    <source>
        <dbReference type="SAM" id="Phobius"/>
    </source>
</evidence>
<evidence type="ECO:0000313" key="2">
    <source>
        <dbReference type="EMBL" id="MFD1703781.1"/>
    </source>
</evidence>
<keyword evidence="1" id="KW-0472">Membrane</keyword>
<dbReference type="RefSeq" id="WP_378799871.1">
    <property type="nucleotide sequence ID" value="NZ_JBHUER010000008.1"/>
</dbReference>
<keyword evidence="1" id="KW-1133">Transmembrane helix</keyword>
<protein>
    <submittedName>
        <fullName evidence="2">Uncharacterized protein</fullName>
    </submittedName>
</protein>
<evidence type="ECO:0000313" key="3">
    <source>
        <dbReference type="Proteomes" id="UP001597308"/>
    </source>
</evidence>
<sequence>MEPVVSGHDAYFHVRIIIGMVVGLSISRLLTGLARFVQHPSGKTIYPIHLGWTFFMFLLIIHFWWFEFRLTDLHHWSFELYIFVIFYACLIFLASTLLYPDKMDEYKGYREYFVSRRGWFFSLLALIFLVDIADTALKGGAYFASFGIEYPLRNIGYATAFLVAAMVSNPRFHAGLVIAAIGYQIVWILRLFDSL</sequence>
<feature type="transmembrane region" description="Helical" evidence="1">
    <location>
        <begin position="174"/>
        <end position="192"/>
    </location>
</feature>
<comment type="caution">
    <text evidence="2">The sequence shown here is derived from an EMBL/GenBank/DDBJ whole genome shotgun (WGS) entry which is preliminary data.</text>
</comment>
<keyword evidence="3" id="KW-1185">Reference proteome</keyword>
<organism evidence="2 3">
    <name type="scientific">Methylopila henanensis</name>
    <dbReference type="NCBI Taxonomy" id="873516"/>
    <lineage>
        <taxon>Bacteria</taxon>
        <taxon>Pseudomonadati</taxon>
        <taxon>Pseudomonadota</taxon>
        <taxon>Alphaproteobacteria</taxon>
        <taxon>Hyphomicrobiales</taxon>
        <taxon>Methylopilaceae</taxon>
        <taxon>Methylopila</taxon>
    </lineage>
</organism>
<accession>A0ABW4KAQ7</accession>
<name>A0ABW4KAQ7_9HYPH</name>
<feature type="transmembrane region" description="Helical" evidence="1">
    <location>
        <begin position="78"/>
        <end position="99"/>
    </location>
</feature>
<keyword evidence="1" id="KW-0812">Transmembrane</keyword>
<gene>
    <name evidence="2" type="ORF">ACFSCV_12290</name>
</gene>
<feature type="transmembrane region" description="Helical" evidence="1">
    <location>
        <begin position="12"/>
        <end position="33"/>
    </location>
</feature>
<dbReference type="Proteomes" id="UP001597308">
    <property type="component" value="Unassembled WGS sequence"/>
</dbReference>
<feature type="transmembrane region" description="Helical" evidence="1">
    <location>
        <begin position="119"/>
        <end position="144"/>
    </location>
</feature>